<reference evidence="4" key="1">
    <citation type="submission" date="2022-08" db="UniProtKB">
        <authorList>
            <consortium name="EnsemblMetazoa"/>
        </authorList>
    </citation>
    <scope>IDENTIFICATION</scope>
    <source>
        <strain evidence="4">05x7-T-G4-1.051#20</strain>
    </source>
</reference>
<dbReference type="PANTHER" id="PTHR13473:SF0">
    <property type="entry name" value="LARGE RIBOSOMAL SUBUNIT PROTEIN ML48"/>
    <property type="match status" value="1"/>
</dbReference>
<evidence type="ECO:0000313" key="5">
    <source>
        <dbReference type="Proteomes" id="UP000005408"/>
    </source>
</evidence>
<dbReference type="AlphaFoldDB" id="A0A8W8HXX7"/>
<keyword evidence="2" id="KW-0687">Ribonucleoprotein</keyword>
<dbReference type="InterPro" id="IPR036838">
    <property type="entry name" value="Ribosomal_uS10_dom_sf"/>
</dbReference>
<keyword evidence="5" id="KW-1185">Reference proteome</keyword>
<dbReference type="InterPro" id="IPR027487">
    <property type="entry name" value="Ribosomal_mL48"/>
</dbReference>
<dbReference type="Gene3D" id="3.30.70.600">
    <property type="entry name" value="Ribosomal protein S10 domain"/>
    <property type="match status" value="1"/>
</dbReference>
<dbReference type="SMART" id="SM01403">
    <property type="entry name" value="Ribosomal_S10"/>
    <property type="match status" value="1"/>
</dbReference>
<evidence type="ECO:0000256" key="2">
    <source>
        <dbReference type="ARBA" id="ARBA00023274"/>
    </source>
</evidence>
<dbReference type="Pfam" id="PF00338">
    <property type="entry name" value="Ribosomal_S10"/>
    <property type="match status" value="1"/>
</dbReference>
<dbReference type="EnsemblMetazoa" id="G11479.1">
    <property type="protein sequence ID" value="G11479.1:cds"/>
    <property type="gene ID" value="G11479"/>
</dbReference>
<evidence type="ECO:0000313" key="4">
    <source>
        <dbReference type="EnsemblMetazoa" id="G11479.1:cds"/>
    </source>
</evidence>
<name>A0A8W8HXX7_MAGGI</name>
<feature type="domain" description="Small ribosomal subunit protein uS10" evidence="3">
    <location>
        <begin position="67"/>
        <end position="161"/>
    </location>
</feature>
<dbReference type="SUPFAM" id="SSF54999">
    <property type="entry name" value="Ribosomal protein S10"/>
    <property type="match status" value="1"/>
</dbReference>
<proteinExistence type="predicted"/>
<evidence type="ECO:0000259" key="3">
    <source>
        <dbReference type="SMART" id="SM01403"/>
    </source>
</evidence>
<dbReference type="GO" id="GO:0005761">
    <property type="term" value="C:mitochondrial ribosome"/>
    <property type="evidence" value="ECO:0007669"/>
    <property type="project" value="InterPro"/>
</dbReference>
<accession>A0A8W8HXX7</accession>
<dbReference type="PANTHER" id="PTHR13473">
    <property type="entry name" value="MITOCHONDRIAL RIBOSOMAL PROTEIN L48"/>
    <property type="match status" value="1"/>
</dbReference>
<dbReference type="Proteomes" id="UP000005408">
    <property type="component" value="Unassembled WGS sequence"/>
</dbReference>
<sequence>MGHVIKFSELAKALRTASAEFNRRLCKQCQNNITQQRRWFSTGPKLFGVWEPDGLDEPKFGKYTKIDIRMNGYDYVVLESFSKFMKSVSTTMDLDMKVVAIPPRTSSIKTFFENSTKVKENFSLKRYERKLRFDTILCTKFTIFLDVLRHNLPAGVDFELKSFSKEEEEFRFIPSEEKLSLLARLASLEKEKLERERRKDKF</sequence>
<dbReference type="GO" id="GO:1990904">
    <property type="term" value="C:ribonucleoprotein complex"/>
    <property type="evidence" value="ECO:0007669"/>
    <property type="project" value="UniProtKB-KW"/>
</dbReference>
<organism evidence="4 5">
    <name type="scientific">Magallana gigas</name>
    <name type="common">Pacific oyster</name>
    <name type="synonym">Crassostrea gigas</name>
    <dbReference type="NCBI Taxonomy" id="29159"/>
    <lineage>
        <taxon>Eukaryota</taxon>
        <taxon>Metazoa</taxon>
        <taxon>Spiralia</taxon>
        <taxon>Lophotrochozoa</taxon>
        <taxon>Mollusca</taxon>
        <taxon>Bivalvia</taxon>
        <taxon>Autobranchia</taxon>
        <taxon>Pteriomorphia</taxon>
        <taxon>Ostreida</taxon>
        <taxon>Ostreoidea</taxon>
        <taxon>Ostreidae</taxon>
        <taxon>Magallana</taxon>
    </lineage>
</organism>
<dbReference type="OrthoDB" id="5984298at2759"/>
<dbReference type="InterPro" id="IPR027486">
    <property type="entry name" value="Ribosomal_uS10_dom"/>
</dbReference>
<dbReference type="OMA" id="IRVSECW"/>
<protein>
    <recommendedName>
        <fullName evidence="3">Small ribosomal subunit protein uS10 domain-containing protein</fullName>
    </recommendedName>
</protein>
<keyword evidence="1" id="KW-0689">Ribosomal protein</keyword>
<evidence type="ECO:0000256" key="1">
    <source>
        <dbReference type="ARBA" id="ARBA00022980"/>
    </source>
</evidence>